<proteinExistence type="predicted"/>
<evidence type="ECO:0000259" key="5">
    <source>
        <dbReference type="PROSITE" id="PS50937"/>
    </source>
</evidence>
<dbReference type="GO" id="GO:0046872">
    <property type="term" value="F:metal ion binding"/>
    <property type="evidence" value="ECO:0007669"/>
    <property type="project" value="InterPro"/>
</dbReference>
<dbReference type="EMBL" id="LWBP01000227">
    <property type="protein sequence ID" value="OQP49436.1"/>
    <property type="molecule type" value="Genomic_DNA"/>
</dbReference>
<dbReference type="PANTHER" id="PTHR30204">
    <property type="entry name" value="REDOX-CYCLING DRUG-SENSING TRANSCRIPTIONAL ACTIVATOR SOXR"/>
    <property type="match status" value="1"/>
</dbReference>
<keyword evidence="1" id="KW-0678">Repressor</keyword>
<evidence type="ECO:0000256" key="2">
    <source>
        <dbReference type="ARBA" id="ARBA00023015"/>
    </source>
</evidence>
<dbReference type="InterPro" id="IPR003759">
    <property type="entry name" value="Cbl-bd_cap"/>
</dbReference>
<dbReference type="RefSeq" id="WP_081170137.1">
    <property type="nucleotide sequence ID" value="NZ_LWBP01000227.1"/>
</dbReference>
<organism evidence="6 7">
    <name type="scientific">Niastella populi</name>
    <dbReference type="NCBI Taxonomy" id="550983"/>
    <lineage>
        <taxon>Bacteria</taxon>
        <taxon>Pseudomonadati</taxon>
        <taxon>Bacteroidota</taxon>
        <taxon>Chitinophagia</taxon>
        <taxon>Chitinophagales</taxon>
        <taxon>Chitinophagaceae</taxon>
        <taxon>Niastella</taxon>
    </lineage>
</organism>
<evidence type="ECO:0000256" key="1">
    <source>
        <dbReference type="ARBA" id="ARBA00022491"/>
    </source>
</evidence>
<name>A0A1V9ETF5_9BACT</name>
<dbReference type="InterPro" id="IPR000551">
    <property type="entry name" value="MerR-type_HTH_dom"/>
</dbReference>
<dbReference type="Gene3D" id="1.10.1240.10">
    <property type="entry name" value="Methionine synthase domain"/>
    <property type="match status" value="1"/>
</dbReference>
<dbReference type="Pfam" id="PF02607">
    <property type="entry name" value="B12-binding_2"/>
    <property type="match status" value="1"/>
</dbReference>
<dbReference type="GO" id="GO:0031419">
    <property type="term" value="F:cobalamin binding"/>
    <property type="evidence" value="ECO:0007669"/>
    <property type="project" value="InterPro"/>
</dbReference>
<gene>
    <name evidence="6" type="ORF">A4R26_30675</name>
</gene>
<dbReference type="InterPro" id="IPR047057">
    <property type="entry name" value="MerR_fam"/>
</dbReference>
<dbReference type="CDD" id="cd01104">
    <property type="entry name" value="HTH_MlrA-CarA"/>
    <property type="match status" value="1"/>
</dbReference>
<dbReference type="InterPro" id="IPR036724">
    <property type="entry name" value="Cobalamin-bd_sf"/>
</dbReference>
<dbReference type="Proteomes" id="UP000192276">
    <property type="component" value="Unassembled WGS sequence"/>
</dbReference>
<dbReference type="STRING" id="550983.A4R26_30675"/>
<dbReference type="Gene3D" id="1.10.1660.10">
    <property type="match status" value="1"/>
</dbReference>
<accession>A0A1V9ETF5</accession>
<evidence type="ECO:0000313" key="7">
    <source>
        <dbReference type="Proteomes" id="UP000192276"/>
    </source>
</evidence>
<protein>
    <submittedName>
        <fullName evidence="6">MerR family transcriptional regulator</fullName>
    </submittedName>
</protein>
<dbReference type="Pfam" id="PF13411">
    <property type="entry name" value="MerR_1"/>
    <property type="match status" value="1"/>
</dbReference>
<dbReference type="OrthoDB" id="9800334at2"/>
<dbReference type="AlphaFoldDB" id="A0A1V9ETF5"/>
<dbReference type="Gene3D" id="3.40.50.280">
    <property type="entry name" value="Cobalamin-binding domain"/>
    <property type="match status" value="1"/>
</dbReference>
<dbReference type="GO" id="GO:0003700">
    <property type="term" value="F:DNA-binding transcription factor activity"/>
    <property type="evidence" value="ECO:0007669"/>
    <property type="project" value="InterPro"/>
</dbReference>
<dbReference type="InterPro" id="IPR036594">
    <property type="entry name" value="Meth_synthase_dom"/>
</dbReference>
<evidence type="ECO:0000256" key="3">
    <source>
        <dbReference type="ARBA" id="ARBA00023125"/>
    </source>
</evidence>
<keyword evidence="2" id="KW-0805">Transcription regulation</keyword>
<dbReference type="PROSITE" id="PS50937">
    <property type="entry name" value="HTH_MERR_2"/>
    <property type="match status" value="1"/>
</dbReference>
<keyword evidence="3" id="KW-0238">DNA-binding</keyword>
<dbReference type="GO" id="GO:0003677">
    <property type="term" value="F:DNA binding"/>
    <property type="evidence" value="ECO:0007669"/>
    <property type="project" value="UniProtKB-KW"/>
</dbReference>
<evidence type="ECO:0000313" key="6">
    <source>
        <dbReference type="EMBL" id="OQP49436.1"/>
    </source>
</evidence>
<evidence type="ECO:0000256" key="4">
    <source>
        <dbReference type="ARBA" id="ARBA00023163"/>
    </source>
</evidence>
<reference evidence="7" key="1">
    <citation type="submission" date="2016-04" db="EMBL/GenBank/DDBJ databases">
        <authorList>
            <person name="Chen L."/>
            <person name="Zhuang W."/>
            <person name="Wang G."/>
        </authorList>
    </citation>
    <scope>NUCLEOTIDE SEQUENCE [LARGE SCALE GENOMIC DNA]</scope>
    <source>
        <strain evidence="7">208</strain>
    </source>
</reference>
<dbReference type="SUPFAM" id="SSF46955">
    <property type="entry name" value="Putative DNA-binding domain"/>
    <property type="match status" value="1"/>
</dbReference>
<comment type="caution">
    <text evidence="6">The sequence shown here is derived from an EMBL/GenBank/DDBJ whole genome shotgun (WGS) entry which is preliminary data.</text>
</comment>
<dbReference type="InterPro" id="IPR009061">
    <property type="entry name" value="DNA-bd_dom_put_sf"/>
</dbReference>
<sequence>MNAFTIKDLENLSGIKAHTIRIWEQRYSFLRPQRTSTNIRYYTNEELKVVLNIALLNKYGYKISHIDKMSSQEMREKIVSLSHIEAQQERLVNDLLQYMIDLDLERFEDVLDNYIMAKGIDKAISFLIFPFLDKIGILWQASHIHPAQEHVVTNIIRQKLIVGIESVVSHITVNKKVILFLPEGEYHELGLLYTYYLLKSRGVQVIYLGANVPFHDLEFITSCKQPDYLYTHLTCIAGNFNFEKFLGKIRQHTPQTQIIVSGQLTNCNLKKLPAGILLKRSLAEVLEFIAVL</sequence>
<dbReference type="SUPFAM" id="SSF52242">
    <property type="entry name" value="Cobalamin (vitamin B12)-binding domain"/>
    <property type="match status" value="1"/>
</dbReference>
<keyword evidence="4" id="KW-0804">Transcription</keyword>
<dbReference type="PANTHER" id="PTHR30204:SF69">
    <property type="entry name" value="MERR-FAMILY TRANSCRIPTIONAL REGULATOR"/>
    <property type="match status" value="1"/>
</dbReference>
<dbReference type="SMART" id="SM00422">
    <property type="entry name" value="HTH_MERR"/>
    <property type="match status" value="1"/>
</dbReference>
<feature type="domain" description="HTH merR-type" evidence="5">
    <location>
        <begin position="3"/>
        <end position="72"/>
    </location>
</feature>
<keyword evidence="7" id="KW-1185">Reference proteome</keyword>